<reference evidence="6 7" key="1">
    <citation type="submission" date="2015-11" db="EMBL/GenBank/DDBJ databases">
        <title>Exploring the genomic traits of fungus-feeding bacterial genus Collimonas.</title>
        <authorList>
            <person name="Song C."/>
            <person name="Schmidt R."/>
            <person name="de Jager V."/>
            <person name="Krzyzanowska D."/>
            <person name="Jongedijk E."/>
            <person name="Cankar K."/>
            <person name="Beekwilder J."/>
            <person name="van Veen A."/>
            <person name="de Boer W."/>
            <person name="van Veen J.A."/>
            <person name="Garbeva P."/>
        </authorList>
    </citation>
    <scope>NUCLEOTIDE SEQUENCE [LARGE SCALE GENOMIC DNA]</scope>
    <source>
        <strain evidence="6 7">Ter91</strain>
    </source>
</reference>
<feature type="region of interest" description="Disordered" evidence="3">
    <location>
        <begin position="28"/>
        <end position="53"/>
    </location>
</feature>
<proteinExistence type="predicted"/>
<dbReference type="PANTHER" id="PTHR13833">
    <property type="match status" value="1"/>
</dbReference>
<evidence type="ECO:0000313" key="7">
    <source>
        <dbReference type="Proteomes" id="UP000074561"/>
    </source>
</evidence>
<dbReference type="STRING" id="279113.CPter91_2389"/>
<feature type="chain" id="PRO_5007277541" description="Teneurin NHL domain-containing protein" evidence="4">
    <location>
        <begin position="21"/>
        <end position="379"/>
    </location>
</feature>
<dbReference type="Pfam" id="PF01436">
    <property type="entry name" value="NHL"/>
    <property type="match status" value="4"/>
</dbReference>
<dbReference type="InterPro" id="IPR011042">
    <property type="entry name" value="6-blade_b-propeller_TolB-like"/>
</dbReference>
<accession>A0A127Q3W9</accession>
<keyword evidence="1" id="KW-0677">Repeat</keyword>
<dbReference type="EMBL" id="CP013234">
    <property type="protein sequence ID" value="AMP04749.1"/>
    <property type="molecule type" value="Genomic_DNA"/>
</dbReference>
<dbReference type="CDD" id="cd14953">
    <property type="entry name" value="NHL_like_1"/>
    <property type="match status" value="1"/>
</dbReference>
<dbReference type="InterPro" id="IPR056822">
    <property type="entry name" value="TEN_NHL"/>
</dbReference>
<protein>
    <recommendedName>
        <fullName evidence="5">Teneurin NHL domain-containing protein</fullName>
    </recommendedName>
</protein>
<dbReference type="RefSeq" id="WP_082792770.1">
    <property type="nucleotide sequence ID" value="NZ_CP013234.1"/>
</dbReference>
<dbReference type="PANTHER" id="PTHR13833:SF71">
    <property type="entry name" value="NHL DOMAIN-CONTAINING PROTEIN"/>
    <property type="match status" value="1"/>
</dbReference>
<dbReference type="Pfam" id="PF25021">
    <property type="entry name" value="TEN_NHL"/>
    <property type="match status" value="1"/>
</dbReference>
<evidence type="ECO:0000256" key="2">
    <source>
        <dbReference type="PROSITE-ProRule" id="PRU00504"/>
    </source>
</evidence>
<dbReference type="Proteomes" id="UP000074561">
    <property type="component" value="Chromosome"/>
</dbReference>
<dbReference type="AlphaFoldDB" id="A0A127Q3W9"/>
<feature type="region of interest" description="Disordered" evidence="3">
    <location>
        <begin position="258"/>
        <end position="277"/>
    </location>
</feature>
<evidence type="ECO:0000256" key="4">
    <source>
        <dbReference type="SAM" id="SignalP"/>
    </source>
</evidence>
<feature type="repeat" description="NHL" evidence="2">
    <location>
        <begin position="156"/>
        <end position="193"/>
    </location>
</feature>
<dbReference type="PROSITE" id="PS51125">
    <property type="entry name" value="NHL"/>
    <property type="match status" value="2"/>
</dbReference>
<feature type="signal peptide" evidence="4">
    <location>
        <begin position="1"/>
        <end position="20"/>
    </location>
</feature>
<dbReference type="SUPFAM" id="SSF101898">
    <property type="entry name" value="NHL repeat"/>
    <property type="match status" value="1"/>
</dbReference>
<feature type="domain" description="Teneurin NHL" evidence="5">
    <location>
        <begin position="100"/>
        <end position="149"/>
    </location>
</feature>
<gene>
    <name evidence="6" type="ORF">CPter91_2389</name>
</gene>
<evidence type="ECO:0000313" key="6">
    <source>
        <dbReference type="EMBL" id="AMP04749.1"/>
    </source>
</evidence>
<dbReference type="PATRIC" id="fig|279113.9.peg.2360"/>
<name>A0A127Q3W9_9BURK</name>
<organism evidence="6 7">
    <name type="scientific">Collimonas pratensis</name>
    <dbReference type="NCBI Taxonomy" id="279113"/>
    <lineage>
        <taxon>Bacteria</taxon>
        <taxon>Pseudomonadati</taxon>
        <taxon>Pseudomonadota</taxon>
        <taxon>Betaproteobacteria</taxon>
        <taxon>Burkholderiales</taxon>
        <taxon>Oxalobacteraceae</taxon>
        <taxon>Collimonas</taxon>
    </lineage>
</organism>
<dbReference type="Gene3D" id="2.120.10.30">
    <property type="entry name" value="TolB, C-terminal domain"/>
    <property type="match status" value="3"/>
</dbReference>
<evidence type="ECO:0000256" key="1">
    <source>
        <dbReference type="ARBA" id="ARBA00022737"/>
    </source>
</evidence>
<feature type="repeat" description="NHL" evidence="2">
    <location>
        <begin position="206"/>
        <end position="248"/>
    </location>
</feature>
<evidence type="ECO:0000256" key="3">
    <source>
        <dbReference type="SAM" id="MobiDB-lite"/>
    </source>
</evidence>
<feature type="compositionally biased region" description="Low complexity" evidence="3">
    <location>
        <begin position="32"/>
        <end position="50"/>
    </location>
</feature>
<keyword evidence="4" id="KW-0732">Signal</keyword>
<evidence type="ECO:0000259" key="5">
    <source>
        <dbReference type="Pfam" id="PF25021"/>
    </source>
</evidence>
<dbReference type="InterPro" id="IPR001258">
    <property type="entry name" value="NHL_repeat"/>
</dbReference>
<dbReference type="KEGG" id="cpra:CPter91_2389"/>
<dbReference type="SUPFAM" id="SSF50956">
    <property type="entry name" value="Thermostable phytase (3-phytase)"/>
    <property type="match status" value="1"/>
</dbReference>
<sequence>MRLQKLHTGLPLCLLGLMLAGCCKNSQTTSCDNASNNNTSAGSSDGSGNSVRFNQPSGIAVDAGGNLFVSDTGNNTIRKITAAGVATTIAGSAGNAGSTDGNAQNALFNQPGGIAVDNAGNLYVADTQNDTIRKVTAAGAVSTLAGSPGQSGQADGSAGNARFNQPWGVVLDAAGNLYVADTGNDTVRKISPAGVVTTLAGTAGNVGSQDGSGSSASFNLPQGIAIDSAANLYVADTGNNTIRKLTQAGVVSTLAGTAGNSGSSDGSGQRASFNQPNGIVVDSSGNVRITDSANQLLRSASASGVVSTLAGNVGNAGAADGSGNKASFNQPKGIASDSANNLYVADTGNNLLRKVTPGGQVTTLLSGGNGSSCLCLFNF</sequence>
<dbReference type="PROSITE" id="PS51257">
    <property type="entry name" value="PROKAR_LIPOPROTEIN"/>
    <property type="match status" value="1"/>
</dbReference>
<dbReference type="OrthoDB" id="9774579at2"/>